<evidence type="ECO:0000256" key="2">
    <source>
        <dbReference type="PROSITE-ProRule" id="PRU00169"/>
    </source>
</evidence>
<dbReference type="KEGG" id="glo:Glov_3309"/>
<feature type="domain" description="Response regulatory" evidence="3">
    <location>
        <begin position="243"/>
        <end position="359"/>
    </location>
</feature>
<keyword evidence="1" id="KW-0145">Chemotaxis</keyword>
<dbReference type="OrthoDB" id="5428968at2"/>
<evidence type="ECO:0000313" key="4">
    <source>
        <dbReference type="EMBL" id="ACD97015.1"/>
    </source>
</evidence>
<dbReference type="SUPFAM" id="SSF52172">
    <property type="entry name" value="CheY-like"/>
    <property type="match status" value="1"/>
</dbReference>
<dbReference type="Proteomes" id="UP000002420">
    <property type="component" value="Chromosome"/>
</dbReference>
<dbReference type="STRING" id="398767.Glov_3309"/>
<dbReference type="Gene3D" id="3.40.50.2300">
    <property type="match status" value="1"/>
</dbReference>
<dbReference type="AlphaFoldDB" id="B3EBH6"/>
<proteinExistence type="predicted"/>
<gene>
    <name evidence="4" type="ordered locus">Glov_3309</name>
</gene>
<dbReference type="PROSITE" id="PS50110">
    <property type="entry name" value="RESPONSE_REGULATORY"/>
    <property type="match status" value="1"/>
</dbReference>
<organism evidence="4 5">
    <name type="scientific">Trichlorobacter lovleyi (strain ATCC BAA-1151 / DSM 17278 / SZ)</name>
    <name type="common">Geobacter lovleyi</name>
    <dbReference type="NCBI Taxonomy" id="398767"/>
    <lineage>
        <taxon>Bacteria</taxon>
        <taxon>Pseudomonadati</taxon>
        <taxon>Thermodesulfobacteriota</taxon>
        <taxon>Desulfuromonadia</taxon>
        <taxon>Geobacterales</taxon>
        <taxon>Geobacteraceae</taxon>
        <taxon>Trichlorobacter</taxon>
    </lineage>
</organism>
<dbReference type="eggNOG" id="COG3706">
    <property type="taxonomic scope" value="Bacteria"/>
</dbReference>
<name>B3EBH6_TRIL1</name>
<dbReference type="GO" id="GO:0000160">
    <property type="term" value="P:phosphorelay signal transduction system"/>
    <property type="evidence" value="ECO:0007669"/>
    <property type="project" value="InterPro"/>
</dbReference>
<dbReference type="SUPFAM" id="SSF103039">
    <property type="entry name" value="CheC-like"/>
    <property type="match status" value="1"/>
</dbReference>
<evidence type="ECO:0000313" key="5">
    <source>
        <dbReference type="Proteomes" id="UP000002420"/>
    </source>
</evidence>
<dbReference type="Gene3D" id="3.40.1550.10">
    <property type="entry name" value="CheC-like"/>
    <property type="match status" value="1"/>
</dbReference>
<reference evidence="4 5" key="1">
    <citation type="submission" date="2008-05" db="EMBL/GenBank/DDBJ databases">
        <title>Complete sequence of chromosome of Geobacter lovleyi SZ.</title>
        <authorList>
            <consortium name="US DOE Joint Genome Institute"/>
            <person name="Lucas S."/>
            <person name="Copeland A."/>
            <person name="Lapidus A."/>
            <person name="Glavina del Rio T."/>
            <person name="Dalin E."/>
            <person name="Tice H."/>
            <person name="Bruce D."/>
            <person name="Goodwin L."/>
            <person name="Pitluck S."/>
            <person name="Chertkov O."/>
            <person name="Meincke L."/>
            <person name="Brettin T."/>
            <person name="Detter J.C."/>
            <person name="Han C."/>
            <person name="Tapia R."/>
            <person name="Kuske C.R."/>
            <person name="Schmutz J."/>
            <person name="Larimer F."/>
            <person name="Land M."/>
            <person name="Hauser L."/>
            <person name="Kyrpides N."/>
            <person name="Mikhailova N."/>
            <person name="Sung Y."/>
            <person name="Fletcher K.E."/>
            <person name="Ritalahti K.M."/>
            <person name="Loeffler F.E."/>
            <person name="Richardson P."/>
        </authorList>
    </citation>
    <scope>NUCLEOTIDE SEQUENCE [LARGE SCALE GENOMIC DNA]</scope>
    <source>
        <strain evidence="5">ATCC BAA-1151 / DSM 17278 / SZ</strain>
    </source>
</reference>
<dbReference type="EMBL" id="CP001089">
    <property type="protein sequence ID" value="ACD97015.1"/>
    <property type="molecule type" value="Genomic_DNA"/>
</dbReference>
<keyword evidence="5" id="KW-1185">Reference proteome</keyword>
<dbReference type="RefSeq" id="WP_012471339.1">
    <property type="nucleotide sequence ID" value="NC_010814.1"/>
</dbReference>
<dbReference type="InterPro" id="IPR028976">
    <property type="entry name" value="CheC-like_sf"/>
</dbReference>
<sequence length="364" mass="39648">MDGYVKLHEMLETALRQAGEEAGMLLGQGLTATLTDSLTFSKAAYFGDLDDGVFVLAVESREEYPGQFHLVFNLRDAILMSSLLLGIPAPRIKEKQRLSIIEPDDIDAFGEIGNMINGAMNSIFQGSLSGKAHLKLLGSKKYVPEIDPLTDEDPLPNGDYLMFRSRLEMEGQEMHHLDVLIPVELGNQYDPPPEAPPAAPAEEIAAEQAGEPAVVASGISTETGEEVPLRKAGGIAGTTGEDMIAVFEDSDEERAQLLESLKFSGFKLAESTLNADVKEVFSQGNVRLVVIGSQDADDRELAVCIKINALRQDQPVPIIMCAQRWTRTAVLKALKYGARDIIIKPCDPDEIASKVKRLCRLPSV</sequence>
<comment type="caution">
    <text evidence="2">Lacks conserved residue(s) required for the propagation of feature annotation.</text>
</comment>
<protein>
    <submittedName>
        <fullName evidence="4">Response regulator receiver protein</fullName>
    </submittedName>
</protein>
<evidence type="ECO:0000259" key="3">
    <source>
        <dbReference type="PROSITE" id="PS50110"/>
    </source>
</evidence>
<dbReference type="GO" id="GO:0006935">
    <property type="term" value="P:chemotaxis"/>
    <property type="evidence" value="ECO:0007669"/>
    <property type="project" value="UniProtKB-KW"/>
</dbReference>
<accession>B3EBH6</accession>
<dbReference type="InterPro" id="IPR001789">
    <property type="entry name" value="Sig_transdc_resp-reg_receiver"/>
</dbReference>
<dbReference type="HOGENOM" id="CLU_758119_0_0_7"/>
<dbReference type="InterPro" id="IPR011006">
    <property type="entry name" value="CheY-like_superfamily"/>
</dbReference>
<evidence type="ECO:0000256" key="1">
    <source>
        <dbReference type="ARBA" id="ARBA00022500"/>
    </source>
</evidence>